<evidence type="ECO:0000256" key="3">
    <source>
        <dbReference type="ARBA" id="ARBA00012356"/>
    </source>
</evidence>
<keyword evidence="10 11" id="KW-0012">Acyltransferase</keyword>
<dbReference type="InterPro" id="IPR014031">
    <property type="entry name" value="Ketoacyl_synth_C"/>
</dbReference>
<dbReference type="GO" id="GO:0004315">
    <property type="term" value="F:3-oxoacyl-[acyl-carrier-protein] synthase activity"/>
    <property type="evidence" value="ECO:0007669"/>
    <property type="project" value="UniProtKB-UniRule"/>
</dbReference>
<dbReference type="OrthoDB" id="9808669at2"/>
<evidence type="ECO:0000256" key="4">
    <source>
        <dbReference type="ARBA" id="ARBA00014657"/>
    </source>
</evidence>
<keyword evidence="9 11" id="KW-0275">Fatty acid biosynthesis</keyword>
<evidence type="ECO:0000256" key="6">
    <source>
        <dbReference type="ARBA" id="ARBA00022679"/>
    </source>
</evidence>
<dbReference type="InterPro" id="IPR020841">
    <property type="entry name" value="PKS_Beta-ketoAc_synthase_dom"/>
</dbReference>
<evidence type="ECO:0000259" key="14">
    <source>
        <dbReference type="PROSITE" id="PS52004"/>
    </source>
</evidence>
<dbReference type="InterPro" id="IPR000794">
    <property type="entry name" value="Beta-ketoacyl_synthase"/>
</dbReference>
<dbReference type="RefSeq" id="WP_131834806.1">
    <property type="nucleotide sequence ID" value="NZ_SMFY01000001.1"/>
</dbReference>
<protein>
    <recommendedName>
        <fullName evidence="4 11">3-oxoacyl-[acyl-carrier-protein] synthase 2</fullName>
        <ecNumber evidence="3 11">2.3.1.179</ecNumber>
    </recommendedName>
</protein>
<keyword evidence="5 11" id="KW-0444">Lipid biosynthesis</keyword>
<dbReference type="NCBIfam" id="NF005589">
    <property type="entry name" value="PRK07314.1"/>
    <property type="match status" value="1"/>
</dbReference>
<feature type="active site" description="For beta-ketoacyl synthase activity" evidence="12">
    <location>
        <position position="170"/>
    </location>
</feature>
<dbReference type="UniPathway" id="UPA00094"/>
<evidence type="ECO:0000256" key="11">
    <source>
        <dbReference type="PIRNR" id="PIRNR000447"/>
    </source>
</evidence>
<comment type="pathway">
    <text evidence="1 11">Lipid metabolism; fatty acid biosynthesis.</text>
</comment>
<comment type="caution">
    <text evidence="15">The sequence shown here is derived from an EMBL/GenBank/DDBJ whole genome shotgun (WGS) entry which is preliminary data.</text>
</comment>
<dbReference type="NCBIfam" id="NF004970">
    <property type="entry name" value="PRK06333.1"/>
    <property type="match status" value="1"/>
</dbReference>
<evidence type="ECO:0000256" key="13">
    <source>
        <dbReference type="RuleBase" id="RU003694"/>
    </source>
</evidence>
<dbReference type="InterPro" id="IPR014030">
    <property type="entry name" value="Ketoacyl_synth_N"/>
</dbReference>
<dbReference type="Proteomes" id="UP000295030">
    <property type="component" value="Unassembled WGS sequence"/>
</dbReference>
<feature type="domain" description="Ketosynthase family 3 (KS3)" evidence="14">
    <location>
        <begin position="1"/>
        <end position="417"/>
    </location>
</feature>
<dbReference type="PROSITE" id="PS00606">
    <property type="entry name" value="KS3_1"/>
    <property type="match status" value="1"/>
</dbReference>
<dbReference type="FunFam" id="3.40.47.10:FF:000015">
    <property type="entry name" value="3-oxoacyl-[acyl-carrier-protein] synthase, mitochondrial"/>
    <property type="match status" value="1"/>
</dbReference>
<dbReference type="CDD" id="cd00834">
    <property type="entry name" value="KAS_I_II"/>
    <property type="match status" value="1"/>
</dbReference>
<evidence type="ECO:0000256" key="12">
    <source>
        <dbReference type="PIRSR" id="PIRSR000447-1"/>
    </source>
</evidence>
<dbReference type="PIRSF" id="PIRSF000447">
    <property type="entry name" value="KAS_II"/>
    <property type="match status" value="1"/>
</dbReference>
<evidence type="ECO:0000256" key="2">
    <source>
        <dbReference type="ARBA" id="ARBA00008467"/>
    </source>
</evidence>
<dbReference type="InterPro" id="IPR017568">
    <property type="entry name" value="3-oxoacyl-ACP_synth-2"/>
</dbReference>
<dbReference type="Pfam" id="PF00109">
    <property type="entry name" value="ketoacyl-synt"/>
    <property type="match status" value="1"/>
</dbReference>
<keyword evidence="6 11" id="KW-0808">Transferase</keyword>
<dbReference type="EMBL" id="SMFY01000001">
    <property type="protein sequence ID" value="TCK31608.1"/>
    <property type="molecule type" value="Genomic_DNA"/>
</dbReference>
<keyword evidence="7" id="KW-0276">Fatty acid metabolism</keyword>
<evidence type="ECO:0000256" key="8">
    <source>
        <dbReference type="ARBA" id="ARBA00023098"/>
    </source>
</evidence>
<dbReference type="Gene3D" id="3.40.47.10">
    <property type="match status" value="2"/>
</dbReference>
<comment type="function">
    <text evidence="11">Involved in the type II fatty acid elongation cycle. Catalyzes the elongation of a wide range of acyl-ACP by the addition of two carbons from malonyl-ACP to an acyl acceptor. Can efficiently catalyze the conversion of palmitoleoyl-ACP (cis-hexadec-9-enoyl-ACP) to cis-vaccenoyl-ACP (cis-octadec-11-enoyl-ACP), an essential step in the thermal regulation of fatty acid composition.</text>
</comment>
<evidence type="ECO:0000256" key="5">
    <source>
        <dbReference type="ARBA" id="ARBA00022516"/>
    </source>
</evidence>
<name>A0A4R1I931_ANCAQ</name>
<dbReference type="PANTHER" id="PTHR11712:SF321">
    <property type="entry name" value="3-OXOACYL-[ACYL-CARRIER-PROTEIN] SYNTHASE 2"/>
    <property type="match status" value="1"/>
</dbReference>
<dbReference type="GO" id="GO:0006633">
    <property type="term" value="P:fatty acid biosynthetic process"/>
    <property type="evidence" value="ECO:0007669"/>
    <property type="project" value="UniProtKB-UniRule"/>
</dbReference>
<dbReference type="NCBIfam" id="TIGR03150">
    <property type="entry name" value="fabF"/>
    <property type="match status" value="1"/>
</dbReference>
<evidence type="ECO:0000313" key="15">
    <source>
        <dbReference type="EMBL" id="TCK31608.1"/>
    </source>
</evidence>
<gene>
    <name evidence="15" type="ORF">EV667_1719</name>
</gene>
<proteinExistence type="inferred from homology"/>
<dbReference type="GO" id="GO:0005829">
    <property type="term" value="C:cytosol"/>
    <property type="evidence" value="ECO:0007669"/>
    <property type="project" value="TreeGrafter"/>
</dbReference>
<comment type="catalytic activity">
    <reaction evidence="11">
        <text>a fatty acyl-[ACP] + malonyl-[ACP] + H(+) = a 3-oxoacyl-[ACP] + holo-[ACP] + CO2</text>
        <dbReference type="Rhea" id="RHEA:22836"/>
        <dbReference type="Rhea" id="RHEA-COMP:9623"/>
        <dbReference type="Rhea" id="RHEA-COMP:9685"/>
        <dbReference type="Rhea" id="RHEA-COMP:9916"/>
        <dbReference type="Rhea" id="RHEA-COMP:14125"/>
        <dbReference type="ChEBI" id="CHEBI:15378"/>
        <dbReference type="ChEBI" id="CHEBI:16526"/>
        <dbReference type="ChEBI" id="CHEBI:64479"/>
        <dbReference type="ChEBI" id="CHEBI:78449"/>
        <dbReference type="ChEBI" id="CHEBI:78776"/>
        <dbReference type="ChEBI" id="CHEBI:138651"/>
    </reaction>
</comment>
<keyword evidence="8" id="KW-0443">Lipid metabolism</keyword>
<evidence type="ECO:0000256" key="1">
    <source>
        <dbReference type="ARBA" id="ARBA00005194"/>
    </source>
</evidence>
<dbReference type="EC" id="2.3.1.179" evidence="3 11"/>
<keyword evidence="16" id="KW-1185">Reference proteome</keyword>
<dbReference type="InterPro" id="IPR016039">
    <property type="entry name" value="Thiolase-like"/>
</dbReference>
<dbReference type="InterPro" id="IPR018201">
    <property type="entry name" value="Ketoacyl_synth_AS"/>
</dbReference>
<dbReference type="SMART" id="SM00825">
    <property type="entry name" value="PKS_KS"/>
    <property type="match status" value="1"/>
</dbReference>
<sequence>MRRVVVTGLGMVTPLGCGVEITWQRLLAGQSGANRIENFDVSDLPAKIACQLPRGDGTDGTFNPDQWMEPKEQRKVDEFIIYAMAAARQALDDADWHPTSYEDQCASGVLIGSGIGGLQGIAETALLLQERGPRRVSPFFIPGRLINLAGGYVSIEHGLKGPNHAVVTACSTGAHAIGDAARLVAFGDADVMVAGGTESPINRLAMAGFAACRALSTSYNDTPEKASRPYDRDRDGFVMGEGAGVVVVEALEHALARGARIYGEIVGYGLSGDAYHITAPSEDGDGAFRCMTAALKRAGISPAEIDYINAHGTSTMADGIELGAVQRLLGNSAATVSMSSTKSAIGHLLGAAGAVEAIFSLLAIRDQIAPPTINLDNPSVETAIDLVPHTPRERKIDYALSNSFGFGGTNASVVFKRYTQ</sequence>
<accession>A0A4R1I931</accession>
<evidence type="ECO:0000256" key="10">
    <source>
        <dbReference type="ARBA" id="ARBA00023315"/>
    </source>
</evidence>
<reference evidence="15 16" key="1">
    <citation type="submission" date="2019-03" db="EMBL/GenBank/DDBJ databases">
        <title>Genomic Encyclopedia of Type Strains, Phase IV (KMG-IV): sequencing the most valuable type-strain genomes for metagenomic binning, comparative biology and taxonomic classification.</title>
        <authorList>
            <person name="Goeker M."/>
        </authorList>
    </citation>
    <scope>NUCLEOTIDE SEQUENCE [LARGE SCALE GENOMIC DNA]</scope>
    <source>
        <strain evidence="15 16">DSM 101</strain>
    </source>
</reference>
<comment type="similarity">
    <text evidence="2 11 13">Belongs to the thiolase-like superfamily. Beta-ketoacyl-ACP synthases family.</text>
</comment>
<dbReference type="FunFam" id="3.40.47.10:FF:000024">
    <property type="entry name" value="3-oxoacyl-[acyl-carrier-protein] synthase, mitochondrial"/>
    <property type="match status" value="1"/>
</dbReference>
<evidence type="ECO:0000256" key="7">
    <source>
        <dbReference type="ARBA" id="ARBA00022832"/>
    </source>
</evidence>
<organism evidence="15 16">
    <name type="scientific">Ancylobacter aquaticus</name>
    <dbReference type="NCBI Taxonomy" id="100"/>
    <lineage>
        <taxon>Bacteria</taxon>
        <taxon>Pseudomonadati</taxon>
        <taxon>Pseudomonadota</taxon>
        <taxon>Alphaproteobacteria</taxon>
        <taxon>Hyphomicrobiales</taxon>
        <taxon>Xanthobacteraceae</taxon>
        <taxon>Ancylobacter</taxon>
    </lineage>
</organism>
<evidence type="ECO:0000313" key="16">
    <source>
        <dbReference type="Proteomes" id="UP000295030"/>
    </source>
</evidence>
<comment type="catalytic activity">
    <reaction evidence="11">
        <text>(9Z)-hexadecenoyl-[ACP] + malonyl-[ACP] + H(+) = 3-oxo-(11Z)-octadecenoyl-[ACP] + holo-[ACP] + CO2</text>
        <dbReference type="Rhea" id="RHEA:55040"/>
        <dbReference type="Rhea" id="RHEA-COMP:9623"/>
        <dbReference type="Rhea" id="RHEA-COMP:9685"/>
        <dbReference type="Rhea" id="RHEA-COMP:10800"/>
        <dbReference type="Rhea" id="RHEA-COMP:14074"/>
        <dbReference type="ChEBI" id="CHEBI:15378"/>
        <dbReference type="ChEBI" id="CHEBI:16526"/>
        <dbReference type="ChEBI" id="CHEBI:64479"/>
        <dbReference type="ChEBI" id="CHEBI:78449"/>
        <dbReference type="ChEBI" id="CHEBI:83989"/>
        <dbReference type="ChEBI" id="CHEBI:138538"/>
        <dbReference type="EC" id="2.3.1.179"/>
    </reaction>
</comment>
<dbReference type="Pfam" id="PF02801">
    <property type="entry name" value="Ketoacyl-synt_C"/>
    <property type="match status" value="1"/>
</dbReference>
<dbReference type="PROSITE" id="PS52004">
    <property type="entry name" value="KS3_2"/>
    <property type="match status" value="1"/>
</dbReference>
<dbReference type="AlphaFoldDB" id="A0A4R1I931"/>
<evidence type="ECO:0000256" key="9">
    <source>
        <dbReference type="ARBA" id="ARBA00023160"/>
    </source>
</evidence>
<dbReference type="PANTHER" id="PTHR11712">
    <property type="entry name" value="POLYKETIDE SYNTHASE-RELATED"/>
    <property type="match status" value="1"/>
</dbReference>
<dbReference type="SUPFAM" id="SSF53901">
    <property type="entry name" value="Thiolase-like"/>
    <property type="match status" value="2"/>
</dbReference>